<comment type="caution">
    <text evidence="7">The sequence shown here is derived from an EMBL/GenBank/DDBJ whole genome shotgun (WGS) entry which is preliminary data.</text>
</comment>
<dbReference type="InterPro" id="IPR012474">
    <property type="entry name" value="Frigida"/>
</dbReference>
<organism evidence="7 8">
    <name type="scientific">Hibiscus syriacus</name>
    <name type="common">Rose of Sharon</name>
    <dbReference type="NCBI Taxonomy" id="106335"/>
    <lineage>
        <taxon>Eukaryota</taxon>
        <taxon>Viridiplantae</taxon>
        <taxon>Streptophyta</taxon>
        <taxon>Embryophyta</taxon>
        <taxon>Tracheophyta</taxon>
        <taxon>Spermatophyta</taxon>
        <taxon>Magnoliopsida</taxon>
        <taxon>eudicotyledons</taxon>
        <taxon>Gunneridae</taxon>
        <taxon>Pentapetalae</taxon>
        <taxon>rosids</taxon>
        <taxon>malvids</taxon>
        <taxon>Malvales</taxon>
        <taxon>Malvaceae</taxon>
        <taxon>Malvoideae</taxon>
        <taxon>Hibiscus</taxon>
    </lineage>
</organism>
<dbReference type="AlphaFoldDB" id="A0A6A3CE93"/>
<gene>
    <name evidence="7" type="ORF">F3Y22_tig00008706pilonHSYRG00031</name>
</gene>
<dbReference type="PANTHER" id="PTHR31791">
    <property type="entry name" value="FRIGIDA-LIKE PROTEIN 3-RELATED"/>
    <property type="match status" value="1"/>
</dbReference>
<proteinExistence type="inferred from homology"/>
<evidence type="ECO:0000256" key="4">
    <source>
        <dbReference type="ARBA" id="ARBA00023089"/>
    </source>
</evidence>
<sequence length="361" mass="39737">MSSFSISWSDLESHFTALQNSVTRRFRLLECRESSRNPVVAAPVSEHTRCSTHSSSSKQGDPSASQPLTTPGRVDPVTDSVLTRPELKEFCDRMDWKGLRKYISDHDKEREAIQMELLDKGELVEYLFVAVGCRKAIMLCSSVGLGEKVYDLFQKLVDNGKQHLAVRFIFEFGLAESFPPVLLLDSYLKGTKKLAEQVCIDGKNSYRSAFRSVLRRSRSSWQTGNALQNLLLLGLNSQQQQAIESVCQQAKKKKKKKVQGKQQQTGNKRPRTTATVSPTPAGLFPDQPAAYSSSLTGPYGLAGPTPAVNPYSSVSATAVFDLAGALLGFSTTPNPAASHPYPYGQQPFNGAYGLPPQYHLK</sequence>
<keyword evidence="4 5" id="KW-0287">Flowering</keyword>
<evidence type="ECO:0000313" key="7">
    <source>
        <dbReference type="EMBL" id="KAE8725459.1"/>
    </source>
</evidence>
<accession>A0A6A3CE93</accession>
<name>A0A6A3CE93_HIBSY</name>
<feature type="compositionally biased region" description="Polar residues" evidence="6">
    <location>
        <begin position="51"/>
        <end position="69"/>
    </location>
</feature>
<dbReference type="EMBL" id="VEPZ02000422">
    <property type="protein sequence ID" value="KAE8725459.1"/>
    <property type="molecule type" value="Genomic_DNA"/>
</dbReference>
<keyword evidence="2 5" id="KW-0217">Developmental protein</keyword>
<dbReference type="Pfam" id="PF07899">
    <property type="entry name" value="Frigida"/>
    <property type="match status" value="2"/>
</dbReference>
<evidence type="ECO:0000256" key="1">
    <source>
        <dbReference type="ARBA" id="ARBA00008956"/>
    </source>
</evidence>
<dbReference type="PANTHER" id="PTHR31791:SF47">
    <property type="entry name" value="INACTIVE FRIGIDA-LIKE PROTEIN 2"/>
    <property type="match status" value="1"/>
</dbReference>
<keyword evidence="8" id="KW-1185">Reference proteome</keyword>
<evidence type="ECO:0000256" key="5">
    <source>
        <dbReference type="RuleBase" id="RU364012"/>
    </source>
</evidence>
<dbReference type="GO" id="GO:0009908">
    <property type="term" value="P:flower development"/>
    <property type="evidence" value="ECO:0007669"/>
    <property type="project" value="UniProtKB-KW"/>
</dbReference>
<keyword evidence="3 5" id="KW-0221">Differentiation</keyword>
<evidence type="ECO:0000256" key="6">
    <source>
        <dbReference type="SAM" id="MobiDB-lite"/>
    </source>
</evidence>
<dbReference type="GO" id="GO:0030154">
    <property type="term" value="P:cell differentiation"/>
    <property type="evidence" value="ECO:0007669"/>
    <property type="project" value="UniProtKB-KW"/>
</dbReference>
<protein>
    <recommendedName>
        <fullName evidence="5">FRIGIDA-like protein</fullName>
    </recommendedName>
</protein>
<feature type="region of interest" description="Disordered" evidence="6">
    <location>
        <begin position="253"/>
        <end position="283"/>
    </location>
</feature>
<evidence type="ECO:0000256" key="2">
    <source>
        <dbReference type="ARBA" id="ARBA00022473"/>
    </source>
</evidence>
<evidence type="ECO:0000313" key="8">
    <source>
        <dbReference type="Proteomes" id="UP000436088"/>
    </source>
</evidence>
<dbReference type="Proteomes" id="UP000436088">
    <property type="component" value="Unassembled WGS sequence"/>
</dbReference>
<comment type="similarity">
    <text evidence="1 5">Belongs to the Frigida family.</text>
</comment>
<reference evidence="7" key="1">
    <citation type="submission" date="2019-09" db="EMBL/GenBank/DDBJ databases">
        <title>Draft genome information of white flower Hibiscus syriacus.</title>
        <authorList>
            <person name="Kim Y.-M."/>
        </authorList>
    </citation>
    <scope>NUCLEOTIDE SEQUENCE [LARGE SCALE GENOMIC DNA]</scope>
    <source>
        <strain evidence="7">YM2019G1</strain>
    </source>
</reference>
<feature type="region of interest" description="Disordered" evidence="6">
    <location>
        <begin position="40"/>
        <end position="78"/>
    </location>
</feature>
<evidence type="ECO:0000256" key="3">
    <source>
        <dbReference type="ARBA" id="ARBA00022782"/>
    </source>
</evidence>